<name>B5YB90_DICT6</name>
<keyword evidence="2" id="KW-1185">Reference proteome</keyword>
<dbReference type="HOGENOM" id="CLU_3342952_0_0_0"/>
<gene>
    <name evidence="1" type="ordered locus">DICTH_1804</name>
</gene>
<proteinExistence type="predicted"/>
<dbReference type="PaxDb" id="309799-DICTH_1804"/>
<dbReference type="AlphaFoldDB" id="B5YB90"/>
<organism evidence="1 2">
    <name type="scientific">Dictyoglomus thermophilum (strain ATCC 35947 / DSM 3960 / H-6-12)</name>
    <dbReference type="NCBI Taxonomy" id="309799"/>
    <lineage>
        <taxon>Bacteria</taxon>
        <taxon>Pseudomonadati</taxon>
        <taxon>Dictyoglomota</taxon>
        <taxon>Dictyoglomia</taxon>
        <taxon>Dictyoglomales</taxon>
        <taxon>Dictyoglomaceae</taxon>
        <taxon>Dictyoglomus</taxon>
    </lineage>
</organism>
<evidence type="ECO:0000313" key="1">
    <source>
        <dbReference type="EMBL" id="ACI18662.1"/>
    </source>
</evidence>
<dbReference type="KEGG" id="dth:DICTH_1804"/>
<evidence type="ECO:0000313" key="2">
    <source>
        <dbReference type="Proteomes" id="UP000001733"/>
    </source>
</evidence>
<accession>B5YB90</accession>
<dbReference type="STRING" id="309799.DICTH_1804"/>
<sequence length="37" mass="4142">MEASLYLLTFQPQDFPDFIGAPGFSNTPTTLHPLSTW</sequence>
<dbReference type="Proteomes" id="UP000001733">
    <property type="component" value="Chromosome"/>
</dbReference>
<reference evidence="1 2" key="1">
    <citation type="journal article" date="2014" name="Genome Announc.">
        <title>Complete Genome Sequence of the Extreme Thermophile Dictyoglomus thermophilum H-6-12.</title>
        <authorList>
            <person name="Coil D.A."/>
            <person name="Badger J.H."/>
            <person name="Forberger H.C."/>
            <person name="Riggs F."/>
            <person name="Madupu R."/>
            <person name="Fedorova N."/>
            <person name="Ward N."/>
            <person name="Robb F.T."/>
            <person name="Eisen J.A."/>
        </authorList>
    </citation>
    <scope>NUCLEOTIDE SEQUENCE [LARGE SCALE GENOMIC DNA]</scope>
    <source>
        <strain evidence="2">ATCC 35947 / DSM 3960 / H-6-12</strain>
    </source>
</reference>
<protein>
    <submittedName>
        <fullName evidence="1">Uncharacterized protein</fullName>
    </submittedName>
</protein>
<dbReference type="EMBL" id="CP001146">
    <property type="protein sequence ID" value="ACI18662.1"/>
    <property type="molecule type" value="Genomic_DNA"/>
</dbReference>